<evidence type="ECO:0000313" key="2">
    <source>
        <dbReference type="Proteomes" id="UP000625711"/>
    </source>
</evidence>
<dbReference type="Pfam" id="PF15114">
    <property type="entry name" value="UPF0640"/>
    <property type="match status" value="1"/>
</dbReference>
<evidence type="ECO:0000313" key="1">
    <source>
        <dbReference type="EMBL" id="KAF7279836.1"/>
    </source>
</evidence>
<organism evidence="1 2">
    <name type="scientific">Rhynchophorus ferrugineus</name>
    <name type="common">Red palm weevil</name>
    <name type="synonym">Curculio ferrugineus</name>
    <dbReference type="NCBI Taxonomy" id="354439"/>
    <lineage>
        <taxon>Eukaryota</taxon>
        <taxon>Metazoa</taxon>
        <taxon>Ecdysozoa</taxon>
        <taxon>Arthropoda</taxon>
        <taxon>Hexapoda</taxon>
        <taxon>Insecta</taxon>
        <taxon>Pterygota</taxon>
        <taxon>Neoptera</taxon>
        <taxon>Endopterygota</taxon>
        <taxon>Coleoptera</taxon>
        <taxon>Polyphaga</taxon>
        <taxon>Cucujiformia</taxon>
        <taxon>Curculionidae</taxon>
        <taxon>Dryophthorinae</taxon>
        <taxon>Rhynchophorus</taxon>
    </lineage>
</organism>
<dbReference type="EMBL" id="JAACXV010000337">
    <property type="protein sequence ID" value="KAF7279836.1"/>
    <property type="molecule type" value="Genomic_DNA"/>
</dbReference>
<proteinExistence type="predicted"/>
<reference evidence="1" key="1">
    <citation type="submission" date="2020-08" db="EMBL/GenBank/DDBJ databases">
        <title>Genome sequencing and assembly of the red palm weevil Rhynchophorus ferrugineus.</title>
        <authorList>
            <person name="Dias G.B."/>
            <person name="Bergman C.M."/>
            <person name="Manee M."/>
        </authorList>
    </citation>
    <scope>NUCLEOTIDE SEQUENCE</scope>
    <source>
        <strain evidence="1">AA-2017</strain>
        <tissue evidence="1">Whole larva</tissue>
    </source>
</reference>
<dbReference type="PANTHER" id="PTHR35250:SF1">
    <property type="entry name" value="UBIQUINOL-CYTOCHROME-C REDUCTASE COMPLEX ASSEMBLY FACTOR 5"/>
    <property type="match status" value="1"/>
</dbReference>
<dbReference type="Proteomes" id="UP000625711">
    <property type="component" value="Unassembled WGS sequence"/>
</dbReference>
<sequence length="109" mass="12801">MCLTISIFFTSSTLRRGLKTYFRGTSINIPMRFYSSNLRRFLDKWPGKKTFGIYRFLPCFFVLGAALEFSMINWTVGEVNFYNTYKKRQALNIVQERLASQQELNTATK</sequence>
<keyword evidence="2" id="KW-1185">Reference proteome</keyword>
<dbReference type="OrthoDB" id="5913955at2759"/>
<protein>
    <recommendedName>
        <fullName evidence="3">Small integral membrane protein 4</fullName>
    </recommendedName>
</protein>
<dbReference type="PANTHER" id="PTHR35250">
    <property type="entry name" value="SMALL INTEGRAL MEMBRANE PROTEIN 4"/>
    <property type="match status" value="1"/>
</dbReference>
<dbReference type="InterPro" id="IPR028183">
    <property type="entry name" value="UQCC5"/>
</dbReference>
<accession>A0A834MCR4</accession>
<gene>
    <name evidence="1" type="ORF">GWI33_006694</name>
</gene>
<comment type="caution">
    <text evidence="1">The sequence shown here is derived from an EMBL/GenBank/DDBJ whole genome shotgun (WGS) entry which is preliminary data.</text>
</comment>
<evidence type="ECO:0008006" key="3">
    <source>
        <dbReference type="Google" id="ProtNLM"/>
    </source>
</evidence>
<dbReference type="AlphaFoldDB" id="A0A834MCR4"/>
<name>A0A834MCR4_RHYFE</name>